<gene>
    <name evidence="1" type="ORF">DSO57_1026860</name>
</gene>
<organism evidence="1 2">
    <name type="scientific">Entomophthora muscae</name>
    <dbReference type="NCBI Taxonomy" id="34485"/>
    <lineage>
        <taxon>Eukaryota</taxon>
        <taxon>Fungi</taxon>
        <taxon>Fungi incertae sedis</taxon>
        <taxon>Zoopagomycota</taxon>
        <taxon>Entomophthoromycotina</taxon>
        <taxon>Entomophthoromycetes</taxon>
        <taxon>Entomophthorales</taxon>
        <taxon>Entomophthoraceae</taxon>
        <taxon>Entomophthora</taxon>
    </lineage>
</organism>
<dbReference type="EMBL" id="QTSX02005130">
    <property type="protein sequence ID" value="KAJ9060812.1"/>
    <property type="molecule type" value="Genomic_DNA"/>
</dbReference>
<reference evidence="1" key="1">
    <citation type="submission" date="2022-04" db="EMBL/GenBank/DDBJ databases">
        <title>Genome of the entomopathogenic fungus Entomophthora muscae.</title>
        <authorList>
            <person name="Elya C."/>
            <person name="Lovett B.R."/>
            <person name="Lee E."/>
            <person name="Macias A.M."/>
            <person name="Hajek A.E."/>
            <person name="De Bivort B.L."/>
            <person name="Kasson M.T."/>
            <person name="De Fine Licht H.H."/>
            <person name="Stajich J.E."/>
        </authorList>
    </citation>
    <scope>NUCLEOTIDE SEQUENCE</scope>
    <source>
        <strain evidence="1">Berkeley</strain>
    </source>
</reference>
<name>A0ACC2SF74_9FUNG</name>
<accession>A0ACC2SF74</accession>
<proteinExistence type="predicted"/>
<comment type="caution">
    <text evidence="1">The sequence shown here is derived from an EMBL/GenBank/DDBJ whole genome shotgun (WGS) entry which is preliminary data.</text>
</comment>
<keyword evidence="2" id="KW-1185">Reference proteome</keyword>
<dbReference type="Proteomes" id="UP001165960">
    <property type="component" value="Unassembled WGS sequence"/>
</dbReference>
<protein>
    <submittedName>
        <fullName evidence="1">Uncharacterized protein</fullName>
    </submittedName>
</protein>
<evidence type="ECO:0000313" key="2">
    <source>
        <dbReference type="Proteomes" id="UP001165960"/>
    </source>
</evidence>
<sequence>MVIALDAYFPPLSHPVSFGRPLQAAISVLHWMASWWLVPPGCEPDFVSLAPLSYIIGKPINLAFEAFCNWLPSLVLALICASVGSLISGTLTVLAIVFLLSTLKKWASERAKSASTASSVTSAINVTLVSPCTSPPTAAVKEKVLDALGELQLRLSADLSPSDIPITDAQCSVALMDALDGDMRLWVRTLLCPSQEVGDSSSLLTLMAAAVAAPGSKSTTIFKMLQSKGLASDLASHIEAFAVKAASFGLPVEVAVAMFCHSLDPASASKEAWDPAPGSLEKAFGLACRLSALPAYTPKQGIMASFPVVKNPPAKAPQKPAKSQGGISVLCPNWPTTSGSVSEFAGSANIPDVASGEPSGSILSMQNKEDLSYFLLNATFYTRTRKAKITVLIDTGAAGNFMNRTLARSMDLTCLGPKELLGASKVPVTTYPVSKPLSYCTGNHVFVSRFLAVDDLLFPVILGVGWWHRHQVHIDGPENELHFSLYSSAGVLSLLKPGVEPPKSCLSLKASPEVPSPVLIPGILAPYQDAFDLSLATALPQHTHHDVTFQTTVDLVKIDAPITHSVSVRTKH</sequence>
<evidence type="ECO:0000313" key="1">
    <source>
        <dbReference type="EMBL" id="KAJ9060812.1"/>
    </source>
</evidence>